<evidence type="ECO:0000313" key="2">
    <source>
        <dbReference type="Proteomes" id="UP001556040"/>
    </source>
</evidence>
<evidence type="ECO:0000313" key="1">
    <source>
        <dbReference type="EMBL" id="MEW9501701.1"/>
    </source>
</evidence>
<organism evidence="1 2">
    <name type="scientific">Jeotgalibacillus marinus</name>
    <dbReference type="NCBI Taxonomy" id="86667"/>
    <lineage>
        <taxon>Bacteria</taxon>
        <taxon>Bacillati</taxon>
        <taxon>Bacillota</taxon>
        <taxon>Bacilli</taxon>
        <taxon>Bacillales</taxon>
        <taxon>Caryophanaceae</taxon>
        <taxon>Jeotgalibacillus</taxon>
    </lineage>
</organism>
<accession>A0ABV3Q388</accession>
<comment type="caution">
    <text evidence="1">The sequence shown here is derived from an EMBL/GenBank/DDBJ whole genome shotgun (WGS) entry which is preliminary data.</text>
</comment>
<name>A0ABV3Q388_9BACL</name>
<sequence length="120" mass="13320">MAFCVRLKEPLNAEVNVQEFIQVCAFSTTATDKNTKVLVALGNRAQVDDIDFVFSDGTPIEFNEAGVHVFEPVILNTCANIMGIFKKTGEYVFNVALLEQNTNELLDIETATVKVFKKKS</sequence>
<proteinExistence type="predicted"/>
<dbReference type="RefSeq" id="WP_367779187.1">
    <property type="nucleotide sequence ID" value="NZ_JBFMIA010000005.1"/>
</dbReference>
<dbReference type="EMBL" id="JBFMIA010000005">
    <property type="protein sequence ID" value="MEW9501701.1"/>
    <property type="molecule type" value="Genomic_DNA"/>
</dbReference>
<gene>
    <name evidence="1" type="ORF">AB1471_07785</name>
</gene>
<dbReference type="Proteomes" id="UP001556040">
    <property type="component" value="Unassembled WGS sequence"/>
</dbReference>
<protein>
    <submittedName>
        <fullName evidence="1">Uncharacterized protein</fullName>
    </submittedName>
</protein>
<keyword evidence="2" id="KW-1185">Reference proteome</keyword>
<reference evidence="1 2" key="1">
    <citation type="journal article" date="1979" name="Int. J. Syst. Evol. Microbiol.">
        <title>Bacillus globisporus subsp. marinus subsp. nov.</title>
        <authorList>
            <person name="Liu H."/>
        </authorList>
    </citation>
    <scope>NUCLEOTIDE SEQUENCE [LARGE SCALE GENOMIC DNA]</scope>
    <source>
        <strain evidence="1 2">DSM 1297</strain>
    </source>
</reference>